<evidence type="ECO:0000313" key="2">
    <source>
        <dbReference type="EMBL" id="CAG6461921.1"/>
    </source>
</evidence>
<feature type="compositionally biased region" description="Polar residues" evidence="1">
    <location>
        <begin position="23"/>
        <end position="62"/>
    </location>
</feature>
<sequence length="187" mass="19915">MSSLVKMSTIAPNVHSIIRRQSAARTPNDTTVNRRSTARSASTMVNGRNTSGTPTNMVNRSNSARASATMLNGRYIGRSTTARSTITCSTTAHSITTHSTTAHSTTTRSIMVNGRYSARGFTATMLNGRTTACSTATNSFSSFSSRGRQQNTVPAVAPFHRMVRSIPRNVTLGPISAFIRTGAAIVV</sequence>
<protein>
    <submittedName>
        <fullName evidence="2">(northern house mosquito) hypothetical protein</fullName>
    </submittedName>
</protein>
<accession>A0A8D8F832</accession>
<proteinExistence type="predicted"/>
<dbReference type="EMBL" id="HBUE01199125">
    <property type="protein sequence ID" value="CAG6528842.1"/>
    <property type="molecule type" value="Transcribed_RNA"/>
</dbReference>
<name>A0A8D8F832_CULPI</name>
<evidence type="ECO:0000256" key="1">
    <source>
        <dbReference type="SAM" id="MobiDB-lite"/>
    </source>
</evidence>
<feature type="region of interest" description="Disordered" evidence="1">
    <location>
        <begin position="16"/>
        <end position="62"/>
    </location>
</feature>
<organism evidence="2">
    <name type="scientific">Culex pipiens</name>
    <name type="common">House mosquito</name>
    <dbReference type="NCBI Taxonomy" id="7175"/>
    <lineage>
        <taxon>Eukaryota</taxon>
        <taxon>Metazoa</taxon>
        <taxon>Ecdysozoa</taxon>
        <taxon>Arthropoda</taxon>
        <taxon>Hexapoda</taxon>
        <taxon>Insecta</taxon>
        <taxon>Pterygota</taxon>
        <taxon>Neoptera</taxon>
        <taxon>Endopterygota</taxon>
        <taxon>Diptera</taxon>
        <taxon>Nematocera</taxon>
        <taxon>Culicoidea</taxon>
        <taxon>Culicidae</taxon>
        <taxon>Culicinae</taxon>
        <taxon>Culicini</taxon>
        <taxon>Culex</taxon>
        <taxon>Culex</taxon>
    </lineage>
</organism>
<reference evidence="2" key="1">
    <citation type="submission" date="2021-05" db="EMBL/GenBank/DDBJ databases">
        <authorList>
            <person name="Alioto T."/>
            <person name="Alioto T."/>
            <person name="Gomez Garrido J."/>
        </authorList>
    </citation>
    <scope>NUCLEOTIDE SEQUENCE</scope>
</reference>
<dbReference type="AlphaFoldDB" id="A0A8D8F832"/>
<dbReference type="EMBL" id="HBUE01044102">
    <property type="protein sequence ID" value="CAG6461921.1"/>
    <property type="molecule type" value="Transcribed_RNA"/>
</dbReference>
<dbReference type="EMBL" id="HBUE01305229">
    <property type="protein sequence ID" value="CAG6580601.1"/>
    <property type="molecule type" value="Transcribed_RNA"/>
</dbReference>